<dbReference type="InterPro" id="IPR024932">
    <property type="entry name" value="ApbE"/>
</dbReference>
<proteinExistence type="inferred from homology"/>
<dbReference type="SUPFAM" id="SSF143631">
    <property type="entry name" value="ApbE-like"/>
    <property type="match status" value="1"/>
</dbReference>
<evidence type="ECO:0000256" key="11">
    <source>
        <dbReference type="PIRNR" id="PIRNR006268"/>
    </source>
</evidence>
<dbReference type="EMBL" id="CP033622">
    <property type="protein sequence ID" value="QIZ52503.1"/>
    <property type="molecule type" value="Genomic_DNA"/>
</dbReference>
<evidence type="ECO:0000256" key="6">
    <source>
        <dbReference type="ARBA" id="ARBA00022723"/>
    </source>
</evidence>
<dbReference type="Proteomes" id="UP000500801">
    <property type="component" value="Chromosome"/>
</dbReference>
<gene>
    <name evidence="13" type="ORF">DWG24_18040</name>
</gene>
<comment type="cofactor">
    <cofactor evidence="12">
        <name>Mg(2+)</name>
        <dbReference type="ChEBI" id="CHEBI:18420"/>
    </cofactor>
    <cofactor evidence="12">
        <name>Mn(2+)</name>
        <dbReference type="ChEBI" id="CHEBI:29035"/>
    </cofactor>
    <text evidence="12">Magnesium. Can also use manganese.</text>
</comment>
<organism evidence="13 14">
    <name type="scientific">Dickeya zeae</name>
    <dbReference type="NCBI Taxonomy" id="204042"/>
    <lineage>
        <taxon>Bacteria</taxon>
        <taxon>Pseudomonadati</taxon>
        <taxon>Pseudomonadota</taxon>
        <taxon>Gammaproteobacteria</taxon>
        <taxon>Enterobacterales</taxon>
        <taxon>Pectobacteriaceae</taxon>
        <taxon>Dickeya</taxon>
    </lineage>
</organism>
<evidence type="ECO:0000256" key="5">
    <source>
        <dbReference type="ARBA" id="ARBA00022679"/>
    </source>
</evidence>
<dbReference type="GO" id="GO:0046872">
    <property type="term" value="F:metal ion binding"/>
    <property type="evidence" value="ECO:0007669"/>
    <property type="project" value="UniProtKB-UniRule"/>
</dbReference>
<dbReference type="PANTHER" id="PTHR30040">
    <property type="entry name" value="THIAMINE BIOSYNTHESIS LIPOPROTEIN APBE"/>
    <property type="match status" value="1"/>
</dbReference>
<protein>
    <recommendedName>
        <fullName evidence="3 11">FAD:protein FMN transferase</fullName>
        <ecNumber evidence="2 11">2.7.1.180</ecNumber>
    </recommendedName>
    <alternativeName>
        <fullName evidence="9 11">Flavin transferase</fullName>
    </alternativeName>
</protein>
<dbReference type="Gene3D" id="3.10.520.10">
    <property type="entry name" value="ApbE-like domains"/>
    <property type="match status" value="1"/>
</dbReference>
<evidence type="ECO:0000256" key="7">
    <source>
        <dbReference type="ARBA" id="ARBA00022827"/>
    </source>
</evidence>
<evidence type="ECO:0000256" key="2">
    <source>
        <dbReference type="ARBA" id="ARBA00011955"/>
    </source>
</evidence>
<dbReference type="Pfam" id="PF02424">
    <property type="entry name" value="ApbE"/>
    <property type="match status" value="1"/>
</dbReference>
<sequence length="326" mass="36418">MSPEDRMYTYSTVLMGSPIQLKLFEPNEALALRVFGRIKQLEDVLTVNRANSEVMAINQVAGKHPVAVSLWLFNLITRAREVSLLEGSCFNVTIGPVVKRWKIGFQGERVPPADELRALLALTDPRHIILDAKARSVWLEKAGMEIDLGAIAKGYIADVIRQFLYQHHVYHALINLGGNVLAIGRPQSAHQAAWSVGLQKPFGEAHELLGLIQVVNKSIVTSGIYERYFTFEGRIYHHIFDPKTGYPLDNEILSVTLITDASIDGDIYTTLLYGMGVEKGLAYLSQRPDIDAIFVTRDQKIILSSQRHCVFSQLDTDYLVVIAGNE</sequence>
<feature type="binding site" evidence="12">
    <location>
        <position position="266"/>
    </location>
    <ligand>
        <name>Mg(2+)</name>
        <dbReference type="ChEBI" id="CHEBI:18420"/>
    </ligand>
</feature>
<feature type="binding site" evidence="12">
    <location>
        <position position="270"/>
    </location>
    <ligand>
        <name>Mg(2+)</name>
        <dbReference type="ChEBI" id="CHEBI:18420"/>
    </ligand>
</feature>
<evidence type="ECO:0000256" key="9">
    <source>
        <dbReference type="ARBA" id="ARBA00031306"/>
    </source>
</evidence>
<evidence type="ECO:0000256" key="4">
    <source>
        <dbReference type="ARBA" id="ARBA00022630"/>
    </source>
</evidence>
<evidence type="ECO:0000256" key="1">
    <source>
        <dbReference type="ARBA" id="ARBA00008282"/>
    </source>
</evidence>
<dbReference type="AlphaFoldDB" id="A0AAE6Z304"/>
<dbReference type="InterPro" id="IPR003374">
    <property type="entry name" value="ApbE-like_sf"/>
</dbReference>
<evidence type="ECO:0000256" key="8">
    <source>
        <dbReference type="ARBA" id="ARBA00022842"/>
    </source>
</evidence>
<keyword evidence="7 11" id="KW-0274">FAD</keyword>
<keyword evidence="4 11" id="KW-0285">Flavoprotein</keyword>
<dbReference type="EC" id="2.7.1.180" evidence="2 11"/>
<name>A0AAE6Z304_9GAMM</name>
<keyword evidence="5 11" id="KW-0808">Transferase</keyword>
<dbReference type="PIRSF" id="PIRSF006268">
    <property type="entry name" value="ApbE"/>
    <property type="match status" value="1"/>
</dbReference>
<dbReference type="RefSeq" id="WP_168363515.1">
    <property type="nucleotide sequence ID" value="NZ_CP033622.1"/>
</dbReference>
<evidence type="ECO:0000256" key="12">
    <source>
        <dbReference type="PIRSR" id="PIRSR006268-2"/>
    </source>
</evidence>
<evidence type="ECO:0000256" key="10">
    <source>
        <dbReference type="ARBA" id="ARBA00048540"/>
    </source>
</evidence>
<feature type="binding site" evidence="12">
    <location>
        <position position="150"/>
    </location>
    <ligand>
        <name>Mg(2+)</name>
        <dbReference type="ChEBI" id="CHEBI:18420"/>
    </ligand>
</feature>
<evidence type="ECO:0000256" key="3">
    <source>
        <dbReference type="ARBA" id="ARBA00016337"/>
    </source>
</evidence>
<accession>A0AAE6Z304</accession>
<evidence type="ECO:0000313" key="13">
    <source>
        <dbReference type="EMBL" id="QIZ52503.1"/>
    </source>
</evidence>
<comment type="similarity">
    <text evidence="1 11">Belongs to the ApbE family.</text>
</comment>
<dbReference type="GO" id="GO:0016740">
    <property type="term" value="F:transferase activity"/>
    <property type="evidence" value="ECO:0007669"/>
    <property type="project" value="UniProtKB-UniRule"/>
</dbReference>
<evidence type="ECO:0000313" key="14">
    <source>
        <dbReference type="Proteomes" id="UP000500801"/>
    </source>
</evidence>
<dbReference type="PANTHER" id="PTHR30040:SF2">
    <property type="entry name" value="FAD:PROTEIN FMN TRANSFERASE"/>
    <property type="match status" value="1"/>
</dbReference>
<keyword evidence="6 11" id="KW-0479">Metal-binding</keyword>
<comment type="catalytic activity">
    <reaction evidence="10 11">
        <text>L-threonyl-[protein] + FAD = FMN-L-threonyl-[protein] + AMP + H(+)</text>
        <dbReference type="Rhea" id="RHEA:36847"/>
        <dbReference type="Rhea" id="RHEA-COMP:11060"/>
        <dbReference type="Rhea" id="RHEA-COMP:11061"/>
        <dbReference type="ChEBI" id="CHEBI:15378"/>
        <dbReference type="ChEBI" id="CHEBI:30013"/>
        <dbReference type="ChEBI" id="CHEBI:57692"/>
        <dbReference type="ChEBI" id="CHEBI:74257"/>
        <dbReference type="ChEBI" id="CHEBI:456215"/>
        <dbReference type="EC" id="2.7.1.180"/>
    </reaction>
</comment>
<reference evidence="13 14" key="1">
    <citation type="submission" date="2018-11" db="EMBL/GenBank/DDBJ databases">
        <title>Complete genome sequence of Dickeya zeae strain CE1 infecting Canna edulis Ker-Gawl. in China.</title>
        <authorList>
            <person name="Zhang J."/>
            <person name="Lin B."/>
            <person name="Shen H."/>
            <person name="Jiang S."/>
            <person name="Pu X."/>
            <person name="Sun D."/>
        </authorList>
    </citation>
    <scope>NUCLEOTIDE SEQUENCE [LARGE SCALE GENOMIC DNA]</scope>
    <source>
        <strain evidence="13 14">CE1</strain>
    </source>
</reference>
<keyword evidence="8 11" id="KW-0460">Magnesium</keyword>